<dbReference type="STRING" id="933852.A0A0C3ATH4"/>
<feature type="transmembrane region" description="Helical" evidence="2">
    <location>
        <begin position="62"/>
        <end position="85"/>
    </location>
</feature>
<proteinExistence type="predicted"/>
<keyword evidence="4" id="KW-1185">Reference proteome</keyword>
<dbReference type="Proteomes" id="UP000054097">
    <property type="component" value="Unassembled WGS sequence"/>
</dbReference>
<keyword evidence="2" id="KW-0812">Transmembrane</keyword>
<name>A0A0C3ATH4_SERVB</name>
<accession>A0A0C3ATH4</accession>
<keyword evidence="2" id="KW-1133">Transmembrane helix</keyword>
<sequence length="270" mass="29491">MTAPTATRSRHFCFCIPVRFGVFFLSFWSLVASGTVAGFLWFTLAQGSKAGVIIANNLKTGLIVAGVIYTIFALVSLAGLVGSLIRSRGLVRTFSVFLWFQLFISLAYLIAFSIALFDKPLQNRLITECVNQSQTGAAVVQSTNKHPKSSKDEAQTADQIRAGCTAPFTTNKPAFFVAFMVFFLLTLYSCIVVRRYGKQLREEQAYLASANSGAETTQAAFQPTYYPHTPLSRVEPGYGAGNSHAYPYAQREHGFGSSSRSDASSTLSHK</sequence>
<evidence type="ECO:0000256" key="1">
    <source>
        <dbReference type="SAM" id="MobiDB-lite"/>
    </source>
</evidence>
<evidence type="ECO:0000256" key="2">
    <source>
        <dbReference type="SAM" id="Phobius"/>
    </source>
</evidence>
<gene>
    <name evidence="3" type="ORF">M408DRAFT_77749</name>
</gene>
<evidence type="ECO:0000313" key="4">
    <source>
        <dbReference type="Proteomes" id="UP000054097"/>
    </source>
</evidence>
<dbReference type="EMBL" id="KN824339">
    <property type="protein sequence ID" value="KIM23319.1"/>
    <property type="molecule type" value="Genomic_DNA"/>
</dbReference>
<reference evidence="4" key="2">
    <citation type="submission" date="2015-01" db="EMBL/GenBank/DDBJ databases">
        <title>Evolutionary Origins and Diversification of the Mycorrhizal Mutualists.</title>
        <authorList>
            <consortium name="DOE Joint Genome Institute"/>
            <consortium name="Mycorrhizal Genomics Consortium"/>
            <person name="Kohler A."/>
            <person name="Kuo A."/>
            <person name="Nagy L.G."/>
            <person name="Floudas D."/>
            <person name="Copeland A."/>
            <person name="Barry K.W."/>
            <person name="Cichocki N."/>
            <person name="Veneault-Fourrey C."/>
            <person name="LaButti K."/>
            <person name="Lindquist E.A."/>
            <person name="Lipzen A."/>
            <person name="Lundell T."/>
            <person name="Morin E."/>
            <person name="Murat C."/>
            <person name="Riley R."/>
            <person name="Ohm R."/>
            <person name="Sun H."/>
            <person name="Tunlid A."/>
            <person name="Henrissat B."/>
            <person name="Grigoriev I.V."/>
            <person name="Hibbett D.S."/>
            <person name="Martin F."/>
        </authorList>
    </citation>
    <scope>NUCLEOTIDE SEQUENCE [LARGE SCALE GENOMIC DNA]</scope>
    <source>
        <strain evidence="4">MAFF 305830</strain>
    </source>
</reference>
<feature type="transmembrane region" description="Helical" evidence="2">
    <location>
        <begin position="97"/>
        <end position="117"/>
    </location>
</feature>
<reference evidence="3 4" key="1">
    <citation type="submission" date="2014-04" db="EMBL/GenBank/DDBJ databases">
        <authorList>
            <consortium name="DOE Joint Genome Institute"/>
            <person name="Kuo A."/>
            <person name="Zuccaro A."/>
            <person name="Kohler A."/>
            <person name="Nagy L.G."/>
            <person name="Floudas D."/>
            <person name="Copeland A."/>
            <person name="Barry K.W."/>
            <person name="Cichocki N."/>
            <person name="Veneault-Fourrey C."/>
            <person name="LaButti K."/>
            <person name="Lindquist E.A."/>
            <person name="Lipzen A."/>
            <person name="Lundell T."/>
            <person name="Morin E."/>
            <person name="Murat C."/>
            <person name="Sun H."/>
            <person name="Tunlid A."/>
            <person name="Henrissat B."/>
            <person name="Grigoriev I.V."/>
            <person name="Hibbett D.S."/>
            <person name="Martin F."/>
            <person name="Nordberg H.P."/>
            <person name="Cantor M.N."/>
            <person name="Hua S.X."/>
        </authorList>
    </citation>
    <scope>NUCLEOTIDE SEQUENCE [LARGE SCALE GENOMIC DNA]</scope>
    <source>
        <strain evidence="3 4">MAFF 305830</strain>
    </source>
</reference>
<feature type="transmembrane region" description="Helical" evidence="2">
    <location>
        <begin position="174"/>
        <end position="193"/>
    </location>
</feature>
<feature type="transmembrane region" description="Helical" evidence="2">
    <location>
        <begin position="20"/>
        <end position="42"/>
    </location>
</feature>
<evidence type="ECO:0000313" key="3">
    <source>
        <dbReference type="EMBL" id="KIM23319.1"/>
    </source>
</evidence>
<dbReference type="AlphaFoldDB" id="A0A0C3ATH4"/>
<feature type="region of interest" description="Disordered" evidence="1">
    <location>
        <begin position="251"/>
        <end position="270"/>
    </location>
</feature>
<dbReference type="HOGENOM" id="CLU_083659_0_0_1"/>
<organism evidence="3 4">
    <name type="scientific">Serendipita vermifera MAFF 305830</name>
    <dbReference type="NCBI Taxonomy" id="933852"/>
    <lineage>
        <taxon>Eukaryota</taxon>
        <taxon>Fungi</taxon>
        <taxon>Dikarya</taxon>
        <taxon>Basidiomycota</taxon>
        <taxon>Agaricomycotina</taxon>
        <taxon>Agaricomycetes</taxon>
        <taxon>Sebacinales</taxon>
        <taxon>Serendipitaceae</taxon>
        <taxon>Serendipita</taxon>
    </lineage>
</organism>
<feature type="compositionally biased region" description="Low complexity" evidence="1">
    <location>
        <begin position="257"/>
        <end position="270"/>
    </location>
</feature>
<protein>
    <submittedName>
        <fullName evidence="3">Uncharacterized protein</fullName>
    </submittedName>
</protein>
<dbReference type="OrthoDB" id="3249582at2759"/>
<keyword evidence="2" id="KW-0472">Membrane</keyword>